<dbReference type="Proteomes" id="UP000239197">
    <property type="component" value="Plasmid unnamed2"/>
</dbReference>
<dbReference type="EMBL" id="CP019064">
    <property type="protein sequence ID" value="AVF38077.1"/>
    <property type="molecule type" value="Genomic_DNA"/>
</dbReference>
<feature type="transmembrane region" description="Helical" evidence="2">
    <location>
        <begin position="12"/>
        <end position="33"/>
    </location>
</feature>
<dbReference type="RefSeq" id="WP_104925406.1">
    <property type="nucleotide sequence ID" value="NZ_CP019064.1"/>
</dbReference>
<feature type="coiled-coil region" evidence="1">
    <location>
        <begin position="72"/>
        <end position="127"/>
    </location>
</feature>
<dbReference type="Pfam" id="PF03743">
    <property type="entry name" value="TrbI"/>
    <property type="match status" value="1"/>
</dbReference>
<keyword evidence="2" id="KW-0812">Transmembrane</keyword>
<name>A0A2L1UYW0_9GAMM</name>
<protein>
    <submittedName>
        <fullName evidence="3">Conjugal transfer protein TraB</fullName>
    </submittedName>
</protein>
<keyword evidence="3" id="KW-0614">Plasmid</keyword>
<reference evidence="4" key="1">
    <citation type="submission" date="2017-01" db="EMBL/GenBank/DDBJ databases">
        <title>Genome sequence of Rouxiella sp. ERMR1:05.</title>
        <authorList>
            <person name="Kumar R."/>
            <person name="Singh D."/>
            <person name="Kumar S."/>
        </authorList>
    </citation>
    <scope>NUCLEOTIDE SEQUENCE [LARGE SCALE GENOMIC DNA]</scope>
    <source>
        <strain evidence="4">ERMR1:05</strain>
        <plasmid evidence="4">unnamed2</plasmid>
    </source>
</reference>
<geneLocation type="plasmid" evidence="3 4">
    <name>unnamed2</name>
</geneLocation>
<organism evidence="3 4">
    <name type="scientific">Rahnella sikkimica</name>
    <dbReference type="NCBI Taxonomy" id="1805933"/>
    <lineage>
        <taxon>Bacteria</taxon>
        <taxon>Pseudomonadati</taxon>
        <taxon>Pseudomonadota</taxon>
        <taxon>Gammaproteobacteria</taxon>
        <taxon>Enterobacterales</taxon>
        <taxon>Yersiniaceae</taxon>
        <taxon>Rahnella</taxon>
    </lineage>
</organism>
<gene>
    <name evidence="3" type="ORF">BV494_24570</name>
</gene>
<keyword evidence="2" id="KW-0472">Membrane</keyword>
<keyword evidence="1" id="KW-0175">Coiled coil</keyword>
<accession>A0A2L1UYW0</accession>
<proteinExistence type="predicted"/>
<dbReference type="NCBIfam" id="NF010289">
    <property type="entry name" value="PRK13729.1"/>
    <property type="match status" value="1"/>
</dbReference>
<dbReference type="KEGG" id="rox:BV494_24570"/>
<sequence>MANINALVKRKQIALFIAAVLGISAAVGTGWYASNLSLKKEAKTKAAAREPAPDMTGVVNTTFDDKVQRSAITESQVTSKEVRKEMDALRRELDALSRERKGDQQRINSLEEDNKLLQTQLEAANNAPSGEPIPSMTAAVAGAVPPPTQFCPGAGVPQVGETTFAPMPPKAGGIENTAFSYESQSKKPALPYIPSGSFTEALVIEGADANAAVTGAQNTAPMQFRLTGKTQMPNDKDYDLTGCFVTAEAYGDVSSERAEVRTRSISCNKGSDIIDQKIPGHVSFMGKNGIKGTVVMRNGKILGWAFGAGFVDGIGKGISQASTPQVGLGATASMGAGDVAAAGAGGGVSQAAKTLSDYYIKRAEQYHPIIPIGAGNEVTVVFQDGFQLETIEEARLKKARRTQLQQATSNASEAVSTPNMMSQLKDFKVGDLVHPDMNAGSNE</sequence>
<evidence type="ECO:0000256" key="1">
    <source>
        <dbReference type="SAM" id="Coils"/>
    </source>
</evidence>
<dbReference type="InterPro" id="IPR005498">
    <property type="entry name" value="T4SS_VirB10/TraB/TrbI"/>
</dbReference>
<dbReference type="OrthoDB" id="15544at2"/>
<keyword evidence="4" id="KW-1185">Reference proteome</keyword>
<evidence type="ECO:0000256" key="2">
    <source>
        <dbReference type="SAM" id="Phobius"/>
    </source>
</evidence>
<dbReference type="CDD" id="cd16430">
    <property type="entry name" value="TraB"/>
    <property type="match status" value="1"/>
</dbReference>
<evidence type="ECO:0000313" key="3">
    <source>
        <dbReference type="EMBL" id="AVF38077.1"/>
    </source>
</evidence>
<keyword evidence="2" id="KW-1133">Transmembrane helix</keyword>
<evidence type="ECO:0000313" key="4">
    <source>
        <dbReference type="Proteomes" id="UP000239197"/>
    </source>
</evidence>
<dbReference type="AlphaFoldDB" id="A0A2L1UYW0"/>